<feature type="region of interest" description="Disordered" evidence="1">
    <location>
        <begin position="404"/>
        <end position="431"/>
    </location>
</feature>
<reference evidence="2 3" key="1">
    <citation type="submission" date="2024-04" db="EMBL/GenBank/DDBJ databases">
        <title>Phyllosticta paracitricarpa is synonymous to the EU quarantine fungus P. citricarpa based on phylogenomic analyses.</title>
        <authorList>
            <consortium name="Lawrence Berkeley National Laboratory"/>
            <person name="Van Ingen-Buijs V.A."/>
            <person name="Van Westerhoven A.C."/>
            <person name="Haridas S."/>
            <person name="Skiadas P."/>
            <person name="Martin F."/>
            <person name="Groenewald J.Z."/>
            <person name="Crous P.W."/>
            <person name="Seidl M.F."/>
        </authorList>
    </citation>
    <scope>NUCLEOTIDE SEQUENCE [LARGE SCALE GENOMIC DNA]</scope>
    <source>
        <strain evidence="2 3">CBS 123371</strain>
    </source>
</reference>
<name>A0ABR1K9F9_9PEZI</name>
<comment type="caution">
    <text evidence="2">The sequence shown here is derived from an EMBL/GenBank/DDBJ whole genome shotgun (WGS) entry which is preliminary data.</text>
</comment>
<accession>A0ABR1K9F9</accession>
<gene>
    <name evidence="2" type="ORF">IWZ03DRAFT_418570</name>
</gene>
<protein>
    <submittedName>
        <fullName evidence="2">Uncharacterized protein</fullName>
    </submittedName>
</protein>
<evidence type="ECO:0000313" key="3">
    <source>
        <dbReference type="Proteomes" id="UP001363622"/>
    </source>
</evidence>
<evidence type="ECO:0000256" key="1">
    <source>
        <dbReference type="SAM" id="MobiDB-lite"/>
    </source>
</evidence>
<organism evidence="2 3">
    <name type="scientific">Phyllosticta citriasiana</name>
    <dbReference type="NCBI Taxonomy" id="595635"/>
    <lineage>
        <taxon>Eukaryota</taxon>
        <taxon>Fungi</taxon>
        <taxon>Dikarya</taxon>
        <taxon>Ascomycota</taxon>
        <taxon>Pezizomycotina</taxon>
        <taxon>Dothideomycetes</taxon>
        <taxon>Dothideomycetes incertae sedis</taxon>
        <taxon>Botryosphaeriales</taxon>
        <taxon>Phyllostictaceae</taxon>
        <taxon>Phyllosticta</taxon>
    </lineage>
</organism>
<proteinExistence type="predicted"/>
<keyword evidence="3" id="KW-1185">Reference proteome</keyword>
<dbReference type="Proteomes" id="UP001363622">
    <property type="component" value="Unassembled WGS sequence"/>
</dbReference>
<dbReference type="EMBL" id="JBBPHU010000014">
    <property type="protein sequence ID" value="KAK7510438.1"/>
    <property type="molecule type" value="Genomic_DNA"/>
</dbReference>
<sequence>MGNSFSSSNPYGGFQNLPSHKPAIFSSNARIVPTFYRPYKALVTCIPESIVEIEVQPTLFLQPYHVRTNVEKPTILSVDADISVQITNAPTMLDFLVTGSTVSTGTATGTITTCSPTTIFQEDDGSAATVTPAPDRPLDVPAVNEDLDLGTYLTAPTEDDQIYTIETINPTEADQIFTIETINPTEADQIFTIQTIDPSAPRTASLATVLLSTNTPFIFIRPAATALAIGQSSESISVPSSSSAGNGGIVPNVPASVLSSVVSQAPGSIRSLPPTSLLKSYVSQVTGSLVRSSLLTSSPLSSLASQVSQAPYSLRNTLPAPSVLSSVASQVSQVPGSVRSSLPATSLLSSVASQVSQVPASIRSSLPASSLLSSVVSQVPSTLVRSTLAPASFLKSVLSQAPASSSTKSARSSSTSSPSSSSSSSSIRSSAPLPLSNLAPAGSTITSAASSILATATASASDSLSTLKRIPRPFLRHSWAFDDLLASLPALETVSGSLLSSTARPVASILPAVVSSSVSTSVPAFSSATSSTSSAQTSLPTIRTTLTRTNAIPIATTTTTVRPAAAYVAAYE</sequence>
<evidence type="ECO:0000313" key="2">
    <source>
        <dbReference type="EMBL" id="KAK7510438.1"/>
    </source>
</evidence>